<dbReference type="InterPro" id="IPR038078">
    <property type="entry name" value="PhoU-like_sf"/>
</dbReference>
<protein>
    <recommendedName>
        <fullName evidence="3">Phosphate transport regulator</fullName>
    </recommendedName>
</protein>
<reference evidence="2" key="1">
    <citation type="submission" date="2019-08" db="EMBL/GenBank/DDBJ databases">
        <authorList>
            <person name="Kucharzyk K."/>
            <person name="Murdoch R.W."/>
            <person name="Higgins S."/>
            <person name="Loffler F."/>
        </authorList>
    </citation>
    <scope>NUCLEOTIDE SEQUENCE</scope>
</reference>
<name>A0A644T4G8_9ZZZZ</name>
<dbReference type="Pfam" id="PF01865">
    <property type="entry name" value="PhoU_div"/>
    <property type="match status" value="1"/>
</dbReference>
<organism evidence="2">
    <name type="scientific">bioreactor metagenome</name>
    <dbReference type="NCBI Taxonomy" id="1076179"/>
    <lineage>
        <taxon>unclassified sequences</taxon>
        <taxon>metagenomes</taxon>
        <taxon>ecological metagenomes</taxon>
    </lineage>
</organism>
<dbReference type="PANTHER" id="PTHR37298:SF1">
    <property type="entry name" value="UPF0111 PROTEIN YKAA"/>
    <property type="match status" value="1"/>
</dbReference>
<accession>A0A644T4G8</accession>
<gene>
    <name evidence="2" type="ORF">SDC9_06990</name>
</gene>
<evidence type="ECO:0008006" key="3">
    <source>
        <dbReference type="Google" id="ProtNLM"/>
    </source>
</evidence>
<dbReference type="InterPro" id="IPR018445">
    <property type="entry name" value="Put_Phosphate_transp_reg"/>
</dbReference>
<proteinExistence type="inferred from homology"/>
<evidence type="ECO:0000313" key="2">
    <source>
        <dbReference type="EMBL" id="MPL61417.1"/>
    </source>
</evidence>
<dbReference type="InterPro" id="IPR052912">
    <property type="entry name" value="UPF0111_domain"/>
</dbReference>
<dbReference type="EMBL" id="VSSQ01000015">
    <property type="protein sequence ID" value="MPL61417.1"/>
    <property type="molecule type" value="Genomic_DNA"/>
</dbReference>
<evidence type="ECO:0000256" key="1">
    <source>
        <dbReference type="ARBA" id="ARBA00008591"/>
    </source>
</evidence>
<dbReference type="AlphaFoldDB" id="A0A644T4G8"/>
<comment type="caution">
    <text evidence="2">The sequence shown here is derived from an EMBL/GenBank/DDBJ whole genome shotgun (WGS) entry which is preliminary data.</text>
</comment>
<comment type="similarity">
    <text evidence="1">Belongs to the UPF0111 family.</text>
</comment>
<sequence>MRCRVGIGGQLPKISIIPREEKFFDLIELSAKNMVSTAQELDELVNNWADVDNKVARIADLEHEGDSIAHQIINLLHRTFVTPFDREDIALLAHTMDDVTDFIHSAADFMFIYKTGRPGERAKELAGIIVLAAKEVALAVPHLRHKSEMKQVIVHCVEINRLENMADVAFRAALGELFTDSKDMANIIKWREIYEHMETATDRCEDVANVLEGVALKNA</sequence>
<dbReference type="PANTHER" id="PTHR37298">
    <property type="entry name" value="UPF0111 PROTEIN YKAA"/>
    <property type="match status" value="1"/>
</dbReference>
<dbReference type="Gene3D" id="1.20.58.220">
    <property type="entry name" value="Phosphate transport system protein phou homolog 2, domain 2"/>
    <property type="match status" value="1"/>
</dbReference>